<dbReference type="Proteomes" id="UP000236262">
    <property type="component" value="Unassembled WGS sequence"/>
</dbReference>
<dbReference type="RefSeq" id="WP_103292262.1">
    <property type="nucleotide sequence ID" value="NZ_CP033924.1"/>
</dbReference>
<name>A0A3G6RK19_CHRLC</name>
<dbReference type="OrthoDB" id="957862at2"/>
<dbReference type="AlphaFoldDB" id="A0A3G6RK19"/>
<feature type="signal peptide" evidence="2">
    <location>
        <begin position="1"/>
        <end position="19"/>
    </location>
</feature>
<evidence type="ECO:0000256" key="2">
    <source>
        <dbReference type="SAM" id="SignalP"/>
    </source>
</evidence>
<evidence type="ECO:0000313" key="4">
    <source>
        <dbReference type="EMBL" id="AZA83848.1"/>
    </source>
</evidence>
<feature type="chain" id="PRO_5044593793" evidence="2">
    <location>
        <begin position="20"/>
        <end position="268"/>
    </location>
</feature>
<dbReference type="Pfam" id="PF18962">
    <property type="entry name" value="Por_Secre_tail"/>
    <property type="match status" value="1"/>
</dbReference>
<dbReference type="KEGG" id="clac:EG342_19010"/>
<keyword evidence="7" id="KW-1185">Reference proteome</keyword>
<dbReference type="InterPro" id="IPR026444">
    <property type="entry name" value="Secre_tail"/>
</dbReference>
<reference evidence="4 7" key="2">
    <citation type="submission" date="2018-11" db="EMBL/GenBank/DDBJ databases">
        <title>Proposal to divide the Flavobacteriaceae and reorganize its genera based on Amino Acid Identity values calculated from whole genome sequences.</title>
        <authorList>
            <person name="Nicholson A.C."/>
            <person name="Gulvik C.A."/>
            <person name="Whitney A.M."/>
            <person name="Humrighouse B.W."/>
            <person name="Bell M."/>
            <person name="Holmes B."/>
            <person name="Steigerwalt A.G."/>
            <person name="Villarma A."/>
            <person name="Sheth M."/>
            <person name="Batra D."/>
            <person name="Pryor J."/>
            <person name="Bernardet J.-F."/>
            <person name="Hugo C."/>
            <person name="Kampfer P."/>
            <person name="Newman J."/>
            <person name="McQuiston J.R."/>
        </authorList>
    </citation>
    <scope>NUCLEOTIDE SEQUENCE [LARGE SCALE GENOMIC DNA]</scope>
    <source>
        <strain evidence="4 7">KC_1864</strain>
    </source>
</reference>
<proteinExistence type="predicted"/>
<accession>A0A3G6RK19</accession>
<evidence type="ECO:0000259" key="3">
    <source>
        <dbReference type="Pfam" id="PF18962"/>
    </source>
</evidence>
<dbReference type="Gene3D" id="2.60.120.200">
    <property type="match status" value="1"/>
</dbReference>
<evidence type="ECO:0000256" key="1">
    <source>
        <dbReference type="ARBA" id="ARBA00022729"/>
    </source>
</evidence>
<dbReference type="EMBL" id="CP033924">
    <property type="protein sequence ID" value="AZA83848.1"/>
    <property type="molecule type" value="Genomic_DNA"/>
</dbReference>
<dbReference type="NCBIfam" id="TIGR04183">
    <property type="entry name" value="Por_Secre_tail"/>
    <property type="match status" value="1"/>
</dbReference>
<reference evidence="5 6" key="1">
    <citation type="submission" date="2018-01" db="EMBL/GenBank/DDBJ databases">
        <title>Draft genome sequences of Chryseobacterium lactis NCTC11390, Chryseobacterium oncorhynchi 701B-08, and Chryseobacterium viscerum 687B-08.</title>
        <authorList>
            <person name="Jeong J.-J."/>
            <person name="Lee Y.J."/>
            <person name="Park B."/>
            <person name="Choi I.-G."/>
            <person name="Kim K.D."/>
        </authorList>
    </citation>
    <scope>NUCLEOTIDE SEQUENCE [LARGE SCALE GENOMIC DNA]</scope>
    <source>
        <strain evidence="5 6">NCTC11390</strain>
    </source>
</reference>
<protein>
    <submittedName>
        <fullName evidence="4">T9SS C-terminal target domain-containing protein</fullName>
    </submittedName>
</protein>
<dbReference type="Proteomes" id="UP000279972">
    <property type="component" value="Chromosome"/>
</dbReference>
<feature type="domain" description="Secretion system C-terminal sorting" evidence="3">
    <location>
        <begin position="201"/>
        <end position="266"/>
    </location>
</feature>
<dbReference type="NCBIfam" id="NF038128">
    <property type="entry name" value="choice_anch_J"/>
    <property type="match status" value="1"/>
</dbReference>
<evidence type="ECO:0000313" key="5">
    <source>
        <dbReference type="EMBL" id="PNW12859.1"/>
    </source>
</evidence>
<gene>
    <name evidence="5" type="ORF">C1637_13555</name>
    <name evidence="4" type="ORF">EG342_19010</name>
</gene>
<keyword evidence="1 2" id="KW-0732">Signal</keyword>
<evidence type="ECO:0000313" key="7">
    <source>
        <dbReference type="Proteomes" id="UP000279972"/>
    </source>
</evidence>
<organism evidence="5 6">
    <name type="scientific">Chryseobacterium lactis</name>
    <dbReference type="NCBI Taxonomy" id="1241981"/>
    <lineage>
        <taxon>Bacteria</taxon>
        <taxon>Pseudomonadati</taxon>
        <taxon>Bacteroidota</taxon>
        <taxon>Flavobacteriia</taxon>
        <taxon>Flavobacteriales</taxon>
        <taxon>Weeksellaceae</taxon>
        <taxon>Chryseobacterium group</taxon>
        <taxon>Chryseobacterium</taxon>
    </lineage>
</organism>
<evidence type="ECO:0000313" key="6">
    <source>
        <dbReference type="Proteomes" id="UP000236262"/>
    </source>
</evidence>
<sequence length="268" mass="29511">MKKTLFSTLLLSAALQFNAQTTIFEETFDSTPDYSLPSGWNNNSLNDTLWKWYCQPGSLGTNAMGFSGKIASVGKYNTTDDQSLVTPVITLSSGNSYLLTFLIGALGAEQRYAVYVLPAGNTFTGSETPVFEETISQERIALSQSIDLSEYAGQDIKVYFRTFGLNRVNSSAGYYLDNVRITQQPQLATSEVFLKSSGVGVYPNPTADYVYLKSPSKITKAEVFDSSGRKMNTSLNDNKIDIRNLLPGAYVVKMTTDRGSYSQKVIKK</sequence>
<dbReference type="EMBL" id="PPEH01000005">
    <property type="protein sequence ID" value="PNW12859.1"/>
    <property type="molecule type" value="Genomic_DNA"/>
</dbReference>